<dbReference type="AlphaFoldDB" id="A0AAE0W7P6"/>
<dbReference type="InterPro" id="IPR024810">
    <property type="entry name" value="MAB21L/cGLR"/>
</dbReference>
<keyword evidence="3" id="KW-1185">Reference proteome</keyword>
<dbReference type="Pfam" id="PF20266">
    <property type="entry name" value="Mab-21_C"/>
    <property type="match status" value="1"/>
</dbReference>
<dbReference type="InterPro" id="IPR046906">
    <property type="entry name" value="Mab-21_HhH/H2TH-like"/>
</dbReference>
<gene>
    <name evidence="2" type="ORF">CHS0354_007601</name>
</gene>
<organism evidence="2 3">
    <name type="scientific">Potamilus streckersoni</name>
    <dbReference type="NCBI Taxonomy" id="2493646"/>
    <lineage>
        <taxon>Eukaryota</taxon>
        <taxon>Metazoa</taxon>
        <taxon>Spiralia</taxon>
        <taxon>Lophotrochozoa</taxon>
        <taxon>Mollusca</taxon>
        <taxon>Bivalvia</taxon>
        <taxon>Autobranchia</taxon>
        <taxon>Heteroconchia</taxon>
        <taxon>Palaeoheterodonta</taxon>
        <taxon>Unionida</taxon>
        <taxon>Unionoidea</taxon>
        <taxon>Unionidae</taxon>
        <taxon>Ambleminae</taxon>
        <taxon>Lampsilini</taxon>
        <taxon>Potamilus</taxon>
    </lineage>
</organism>
<dbReference type="PANTHER" id="PTHR10656:SF69">
    <property type="entry name" value="MAB-21-LIKE HHH_H2TH-LIKE DOMAIN-CONTAINING PROTEIN"/>
    <property type="match status" value="1"/>
</dbReference>
<reference evidence="2" key="1">
    <citation type="journal article" date="2021" name="Genome Biol. Evol.">
        <title>A High-Quality Reference Genome for a Parasitic Bivalve with Doubly Uniparental Inheritance (Bivalvia: Unionida).</title>
        <authorList>
            <person name="Smith C.H."/>
        </authorList>
    </citation>
    <scope>NUCLEOTIDE SEQUENCE</scope>
    <source>
        <strain evidence="2">CHS0354</strain>
    </source>
</reference>
<reference evidence="2" key="3">
    <citation type="submission" date="2023-05" db="EMBL/GenBank/DDBJ databases">
        <authorList>
            <person name="Smith C.H."/>
        </authorList>
    </citation>
    <scope>NUCLEOTIDE SEQUENCE</scope>
    <source>
        <strain evidence="2">CHS0354</strain>
        <tissue evidence="2">Mantle</tissue>
    </source>
</reference>
<dbReference type="PANTHER" id="PTHR10656">
    <property type="entry name" value="CELL FATE DETERMINING PROTEIN MAB21-RELATED"/>
    <property type="match status" value="1"/>
</dbReference>
<dbReference type="EMBL" id="JAEAOA010000519">
    <property type="protein sequence ID" value="KAK3603270.1"/>
    <property type="molecule type" value="Genomic_DNA"/>
</dbReference>
<proteinExistence type="predicted"/>
<protein>
    <recommendedName>
        <fullName evidence="1">Mab-21-like HhH/H2TH-like domain-containing protein</fullName>
    </recommendedName>
</protein>
<evidence type="ECO:0000313" key="2">
    <source>
        <dbReference type="EMBL" id="KAK3603270.1"/>
    </source>
</evidence>
<evidence type="ECO:0000313" key="3">
    <source>
        <dbReference type="Proteomes" id="UP001195483"/>
    </source>
</evidence>
<reference evidence="2" key="2">
    <citation type="journal article" date="2021" name="Genome Biol. Evol.">
        <title>Developing a high-quality reference genome for a parasitic bivalve with doubly uniparental inheritance (Bivalvia: Unionida).</title>
        <authorList>
            <person name="Smith C.H."/>
        </authorList>
    </citation>
    <scope>NUCLEOTIDE SEQUENCE</scope>
    <source>
        <strain evidence="2">CHS0354</strain>
        <tissue evidence="2">Mantle</tissue>
    </source>
</reference>
<name>A0AAE0W7P6_9BIVA</name>
<accession>A0AAE0W7P6</accession>
<evidence type="ECO:0000259" key="1">
    <source>
        <dbReference type="Pfam" id="PF20266"/>
    </source>
</evidence>
<dbReference type="Proteomes" id="UP001195483">
    <property type="component" value="Unassembled WGS sequence"/>
</dbReference>
<dbReference type="Gene3D" id="1.10.1410.40">
    <property type="match status" value="1"/>
</dbReference>
<sequence>MTLLMVTDECTPPGYVKLQLVQGNAPVLVNNYQNEIFILDSKRRSVLSNNTTFTKLPIAYEYHGPALYATGIPALYTSCWPEKTSRCLSSRRRQQNWPTRQMIDVIQKTGTLLVPVAHKLSPEQHLEWRLAFSFGEKLLTWKFNSTQYKCYVMLKFIKNTFINVDATENVLTSYHCKTCMFYVIEKTSVSLWHPYNLLLCIDLCLRQLLSWIDCNNFLNYFIPDENMFLGRNLGPVQRRISGILIDLLMQKGTYIKTIAYESIGENVVRVLGNHLASRSLEEEIPDQEKLDIAHELLLWGSSSDVGSGNLKLAAFYLCQSNLNRMEEMPNHVDAKLTHNVWEIGINYLEESMLSMILHEKLPITKIVQHHVALPVCYSSLDIYSVPKVLNFEMFCSTGCESGCDRLITHWIPTAAVTARLYLYFLQYQCFHMRGRIIPRSVALNNMI</sequence>
<comment type="caution">
    <text evidence="2">The sequence shown here is derived from an EMBL/GenBank/DDBJ whole genome shotgun (WGS) entry which is preliminary data.</text>
</comment>
<feature type="domain" description="Mab-21-like HhH/H2TH-like" evidence="1">
    <location>
        <begin position="149"/>
        <end position="229"/>
    </location>
</feature>
<dbReference type="SMART" id="SM01265">
    <property type="entry name" value="Mab-21"/>
    <property type="match status" value="1"/>
</dbReference>